<dbReference type="EMBL" id="KN818229">
    <property type="protein sequence ID" value="KIL68213.1"/>
    <property type="molecule type" value="Genomic_DNA"/>
</dbReference>
<name>A0A0C2XGY8_AMAMK</name>
<reference evidence="2 3" key="1">
    <citation type="submission" date="2014-04" db="EMBL/GenBank/DDBJ databases">
        <title>Evolutionary Origins and Diversification of the Mycorrhizal Mutualists.</title>
        <authorList>
            <consortium name="DOE Joint Genome Institute"/>
            <consortium name="Mycorrhizal Genomics Consortium"/>
            <person name="Kohler A."/>
            <person name="Kuo A."/>
            <person name="Nagy L.G."/>
            <person name="Floudas D."/>
            <person name="Copeland A."/>
            <person name="Barry K.W."/>
            <person name="Cichocki N."/>
            <person name="Veneault-Fourrey C."/>
            <person name="LaButti K."/>
            <person name="Lindquist E.A."/>
            <person name="Lipzen A."/>
            <person name="Lundell T."/>
            <person name="Morin E."/>
            <person name="Murat C."/>
            <person name="Riley R."/>
            <person name="Ohm R."/>
            <person name="Sun H."/>
            <person name="Tunlid A."/>
            <person name="Henrissat B."/>
            <person name="Grigoriev I.V."/>
            <person name="Hibbett D.S."/>
            <person name="Martin F."/>
        </authorList>
    </citation>
    <scope>NUCLEOTIDE SEQUENCE [LARGE SCALE GENOMIC DNA]</scope>
    <source>
        <strain evidence="2 3">Koide BX008</strain>
    </source>
</reference>
<evidence type="ECO:0000313" key="3">
    <source>
        <dbReference type="Proteomes" id="UP000054549"/>
    </source>
</evidence>
<feature type="domain" description="DUF6741" evidence="1">
    <location>
        <begin position="16"/>
        <end position="132"/>
    </location>
</feature>
<dbReference type="InterPro" id="IPR046629">
    <property type="entry name" value="DUF6741"/>
</dbReference>
<gene>
    <name evidence="2" type="ORF">M378DRAFT_121487</name>
</gene>
<dbReference type="OrthoDB" id="10268011at2759"/>
<evidence type="ECO:0000259" key="1">
    <source>
        <dbReference type="Pfam" id="PF20526"/>
    </source>
</evidence>
<dbReference type="Pfam" id="PF20526">
    <property type="entry name" value="DUF6741"/>
    <property type="match status" value="1"/>
</dbReference>
<accession>A0A0C2XGY8</accession>
<dbReference type="InParanoid" id="A0A0C2XGY8"/>
<dbReference type="STRING" id="946122.A0A0C2XGY8"/>
<proteinExistence type="predicted"/>
<dbReference type="AlphaFoldDB" id="A0A0C2XGY8"/>
<dbReference type="Proteomes" id="UP000054549">
    <property type="component" value="Unassembled WGS sequence"/>
</dbReference>
<sequence length="134" mass="15354">MPHLTGLNQHPFSTFRQIRFKRKGAFSAGVTLAEAQAHIRLSHNDHYTIYDLNADGRGTIHLSVTWNGYPQMAYQIPLDSRTGRFSLETLARRISRACVHYLQSNGIPVARDRIELHHIEEVTHGVWQPMLRAI</sequence>
<protein>
    <recommendedName>
        <fullName evidence="1">DUF6741 domain-containing protein</fullName>
    </recommendedName>
</protein>
<keyword evidence="3" id="KW-1185">Reference proteome</keyword>
<dbReference type="HOGENOM" id="CLU_096906_0_0_1"/>
<evidence type="ECO:0000313" key="2">
    <source>
        <dbReference type="EMBL" id="KIL68213.1"/>
    </source>
</evidence>
<organism evidence="2 3">
    <name type="scientific">Amanita muscaria (strain Koide BX008)</name>
    <dbReference type="NCBI Taxonomy" id="946122"/>
    <lineage>
        <taxon>Eukaryota</taxon>
        <taxon>Fungi</taxon>
        <taxon>Dikarya</taxon>
        <taxon>Basidiomycota</taxon>
        <taxon>Agaricomycotina</taxon>
        <taxon>Agaricomycetes</taxon>
        <taxon>Agaricomycetidae</taxon>
        <taxon>Agaricales</taxon>
        <taxon>Pluteineae</taxon>
        <taxon>Amanitaceae</taxon>
        <taxon>Amanita</taxon>
    </lineage>
</organism>